<dbReference type="InterPro" id="IPR017871">
    <property type="entry name" value="ABC_transporter-like_CS"/>
</dbReference>
<dbReference type="Pfam" id="PF00005">
    <property type="entry name" value="ABC_tran"/>
    <property type="match status" value="1"/>
</dbReference>
<dbReference type="InterPro" id="IPR027417">
    <property type="entry name" value="P-loop_NTPase"/>
</dbReference>
<proteinExistence type="inferred from homology"/>
<keyword evidence="3" id="KW-0547">Nucleotide-binding</keyword>
<dbReference type="InterPro" id="IPR003593">
    <property type="entry name" value="AAA+_ATPase"/>
</dbReference>
<dbReference type="SMART" id="SM00382">
    <property type="entry name" value="AAA"/>
    <property type="match status" value="1"/>
</dbReference>
<evidence type="ECO:0000256" key="1">
    <source>
        <dbReference type="ARBA" id="ARBA00005417"/>
    </source>
</evidence>
<evidence type="ECO:0000256" key="2">
    <source>
        <dbReference type="ARBA" id="ARBA00022448"/>
    </source>
</evidence>
<reference evidence="6" key="1">
    <citation type="submission" date="2022-12" db="EMBL/GenBank/DDBJ databases">
        <authorList>
            <person name="Bing R.G."/>
            <person name="Willard D.J."/>
            <person name="Manesh M.J.H."/>
            <person name="Laemthong T."/>
            <person name="Crosby J.R."/>
            <person name="Kelly R.M."/>
        </authorList>
    </citation>
    <scope>NUCLEOTIDE SEQUENCE</scope>
    <source>
        <strain evidence="6">DSM 8991</strain>
    </source>
</reference>
<organism evidence="6 7">
    <name type="scientific">Caldicellulosiruptor naganoensis</name>
    <dbReference type="NCBI Taxonomy" id="29324"/>
    <lineage>
        <taxon>Bacteria</taxon>
        <taxon>Bacillati</taxon>
        <taxon>Bacillota</taxon>
        <taxon>Bacillota incertae sedis</taxon>
        <taxon>Caldicellulosiruptorales</taxon>
        <taxon>Caldicellulosiruptoraceae</taxon>
        <taxon>Caldicellulosiruptor</taxon>
    </lineage>
</organism>
<dbReference type="Gene3D" id="3.40.50.300">
    <property type="entry name" value="P-loop containing nucleotide triphosphate hydrolases"/>
    <property type="match status" value="1"/>
</dbReference>
<dbReference type="PANTHER" id="PTHR43335">
    <property type="entry name" value="ABC TRANSPORTER, ATP-BINDING PROTEIN"/>
    <property type="match status" value="1"/>
</dbReference>
<evidence type="ECO:0000256" key="3">
    <source>
        <dbReference type="ARBA" id="ARBA00022741"/>
    </source>
</evidence>
<dbReference type="GO" id="GO:0005524">
    <property type="term" value="F:ATP binding"/>
    <property type="evidence" value="ECO:0007669"/>
    <property type="project" value="UniProtKB-KW"/>
</dbReference>
<evidence type="ECO:0000313" key="7">
    <source>
        <dbReference type="Proteomes" id="UP001164745"/>
    </source>
</evidence>
<keyword evidence="7" id="KW-1185">Reference proteome</keyword>
<evidence type="ECO:0000259" key="5">
    <source>
        <dbReference type="PROSITE" id="PS50893"/>
    </source>
</evidence>
<feature type="domain" description="ABC transporter" evidence="5">
    <location>
        <begin position="8"/>
        <end position="235"/>
    </location>
</feature>
<dbReference type="PROSITE" id="PS50893">
    <property type="entry name" value="ABC_TRANSPORTER_2"/>
    <property type="match status" value="1"/>
</dbReference>
<name>A0ABY7BH57_9FIRM</name>
<evidence type="ECO:0000256" key="4">
    <source>
        <dbReference type="ARBA" id="ARBA00022840"/>
    </source>
</evidence>
<protein>
    <submittedName>
        <fullName evidence="6">ABC transporter ATP-binding protein</fullName>
    </submittedName>
</protein>
<sequence>MRKISKAVEVISVYKRFGKKEVIKEVSFDIDEGETVGFVGPNGAGKTTTIKMMTGLIRPTDGQIKIFGHDVVKKPLDAMRHVGCIVEKPEVYEFLTGFENLAQIARIYRIGKEKIYEAAKFVGIDYALKEKAKKYSLGMKQRLALAMAILTEPKLLILDEPTNGLDPSGIIELRNLLRSLSKNKKTTIFISSHNLNEIEEICEKVIFIKDGKIEMVKKLTQKEENGCKRFVVVLNPDNLEVSQITKIIEKFNQVKVVSTDGDKIEVELLKDKKMDFLNFLFQNNVPVRDFYEKTENLESVYLKIYSGEVLSNERSY</sequence>
<comment type="similarity">
    <text evidence="1">Belongs to the ABC transporter superfamily.</text>
</comment>
<keyword evidence="2" id="KW-0813">Transport</keyword>
<dbReference type="SUPFAM" id="SSF52540">
    <property type="entry name" value="P-loop containing nucleoside triphosphate hydrolases"/>
    <property type="match status" value="1"/>
</dbReference>
<dbReference type="EMBL" id="CP113864">
    <property type="protein sequence ID" value="WAM31672.1"/>
    <property type="molecule type" value="Genomic_DNA"/>
</dbReference>
<gene>
    <name evidence="6" type="ORF">OTJ99_000103</name>
</gene>
<dbReference type="RefSeq" id="WP_235374869.1">
    <property type="nucleotide sequence ID" value="NZ_CP113864.1"/>
</dbReference>
<accession>A0ABY7BH57</accession>
<evidence type="ECO:0000313" key="6">
    <source>
        <dbReference type="EMBL" id="WAM31672.1"/>
    </source>
</evidence>
<dbReference type="PANTHER" id="PTHR43335:SF4">
    <property type="entry name" value="ABC TRANSPORTER, ATP-BINDING PROTEIN"/>
    <property type="match status" value="1"/>
</dbReference>
<dbReference type="InterPro" id="IPR003439">
    <property type="entry name" value="ABC_transporter-like_ATP-bd"/>
</dbReference>
<dbReference type="PROSITE" id="PS00211">
    <property type="entry name" value="ABC_TRANSPORTER_1"/>
    <property type="match status" value="1"/>
</dbReference>
<dbReference type="Proteomes" id="UP001164745">
    <property type="component" value="Chromosome"/>
</dbReference>
<keyword evidence="4 6" id="KW-0067">ATP-binding</keyword>